<dbReference type="InterPro" id="IPR051318">
    <property type="entry name" value="Fe-S_L-Ser"/>
</dbReference>
<evidence type="ECO:0000256" key="5">
    <source>
        <dbReference type="ARBA" id="ARBA00022485"/>
    </source>
</evidence>
<keyword evidence="4 11" id="KW-0312">Gluconeogenesis</keyword>
<evidence type="ECO:0000313" key="14">
    <source>
        <dbReference type="Proteomes" id="UP001147148"/>
    </source>
</evidence>
<keyword evidence="5 11" id="KW-0004">4Fe-4S</keyword>
<keyword evidence="9 11" id="KW-0456">Lyase</keyword>
<evidence type="ECO:0000256" key="2">
    <source>
        <dbReference type="ARBA" id="ARBA00004742"/>
    </source>
</evidence>
<evidence type="ECO:0000256" key="3">
    <source>
        <dbReference type="ARBA" id="ARBA00008636"/>
    </source>
</evidence>
<dbReference type="SUPFAM" id="SSF143548">
    <property type="entry name" value="Serine metabolism enzymes domain"/>
    <property type="match status" value="1"/>
</dbReference>
<protein>
    <recommendedName>
        <fullName evidence="11">L-serine deaminase</fullName>
    </recommendedName>
</protein>
<dbReference type="Pfam" id="PF03315">
    <property type="entry name" value="SDH_beta"/>
    <property type="match status" value="1"/>
</dbReference>
<comment type="pathway">
    <text evidence="2 11">Carbohydrate biosynthesis; gluconeogenesis.</text>
</comment>
<keyword evidence="14" id="KW-1185">Reference proteome</keyword>
<dbReference type="RefSeq" id="WP_275470991.1">
    <property type="nucleotide sequence ID" value="NZ_JAPDSH010000002.1"/>
</dbReference>
<keyword evidence="6 11" id="KW-0479">Metal-binding</keyword>
<evidence type="ECO:0000256" key="9">
    <source>
        <dbReference type="ARBA" id="ARBA00023239"/>
    </source>
</evidence>
<accession>A0ABT5X016</accession>
<dbReference type="InterPro" id="IPR029009">
    <property type="entry name" value="ASB_dom_sf"/>
</dbReference>
<proteinExistence type="inferred from homology"/>
<dbReference type="Proteomes" id="UP001147148">
    <property type="component" value="Unassembled WGS sequence"/>
</dbReference>
<evidence type="ECO:0000313" key="13">
    <source>
        <dbReference type="EMBL" id="MDF0479347.1"/>
    </source>
</evidence>
<sequence length="231" mass="25422">MTTTDNKPEKKPLNFKSCFDIIGPVMIGPSSSHTAGAISIGIAANKLFQTTPKKVSVNYYESFAETHKGHGTDYAIISGILGFATDDLRVPNALEIAAEQGMEIEFIEMPGDSPVQHANTACVNLQDGDHEINVTGISVGGGTIEIKYIEVDRFAFEPQGTLPILIAITEDESIKYNLQGKLYDNNVEVNVFNEYECDSTYLYQFDLNSQPPKKLKEQLLNIDKATQIILL</sequence>
<evidence type="ECO:0000256" key="6">
    <source>
        <dbReference type="ARBA" id="ARBA00022723"/>
    </source>
</evidence>
<name>A0ABT5X016_9ENTE</name>
<feature type="domain" description="Serine dehydratase beta chain" evidence="12">
    <location>
        <begin position="17"/>
        <end position="125"/>
    </location>
</feature>
<evidence type="ECO:0000256" key="10">
    <source>
        <dbReference type="ARBA" id="ARBA00049406"/>
    </source>
</evidence>
<evidence type="ECO:0000256" key="11">
    <source>
        <dbReference type="PIRNR" id="PIRNR036692"/>
    </source>
</evidence>
<dbReference type="Gene3D" id="3.30.1330.90">
    <property type="entry name" value="D-3-phosphoglycerate dehydrogenase, domain 3"/>
    <property type="match status" value="1"/>
</dbReference>
<dbReference type="PANTHER" id="PTHR30182">
    <property type="entry name" value="L-SERINE DEHYDRATASE"/>
    <property type="match status" value="1"/>
</dbReference>
<dbReference type="PIRSF" id="PIRSF036692">
    <property type="entry name" value="SDH_B"/>
    <property type="match status" value="1"/>
</dbReference>
<dbReference type="PANTHER" id="PTHR30182:SF12">
    <property type="entry name" value="L-SERINE DEHYDRATASE, BETA CHAIN-RELATED"/>
    <property type="match status" value="1"/>
</dbReference>
<evidence type="ECO:0000256" key="4">
    <source>
        <dbReference type="ARBA" id="ARBA00022432"/>
    </source>
</evidence>
<keyword evidence="7 11" id="KW-0408">Iron</keyword>
<reference evidence="13" key="1">
    <citation type="submission" date="2022-10" db="EMBL/GenBank/DDBJ databases">
        <title>Vagococcus sp. isolated from poultry meat.</title>
        <authorList>
            <person name="Johansson P."/>
            <person name="Bjorkroth J."/>
        </authorList>
    </citation>
    <scope>NUCLEOTIDE SEQUENCE</scope>
    <source>
        <strain evidence="13">PNs007</strain>
    </source>
</reference>
<dbReference type="InterPro" id="IPR005131">
    <property type="entry name" value="Ser_deHydtase_bsu"/>
</dbReference>
<gene>
    <name evidence="13" type="ORF">OL233_03510</name>
</gene>
<dbReference type="InterPro" id="IPR004643">
    <property type="entry name" value="Fe-S_L-Ser_bsu"/>
</dbReference>
<organism evidence="13 14">
    <name type="scientific">Vagococcus proximus</name>
    <dbReference type="NCBI Taxonomy" id="2991417"/>
    <lineage>
        <taxon>Bacteria</taxon>
        <taxon>Bacillati</taxon>
        <taxon>Bacillota</taxon>
        <taxon>Bacilli</taxon>
        <taxon>Lactobacillales</taxon>
        <taxon>Enterococcaceae</taxon>
        <taxon>Vagococcus</taxon>
    </lineage>
</organism>
<evidence type="ECO:0000259" key="12">
    <source>
        <dbReference type="Pfam" id="PF03315"/>
    </source>
</evidence>
<keyword evidence="8 11" id="KW-0411">Iron-sulfur</keyword>
<comment type="catalytic activity">
    <reaction evidence="10 11">
        <text>L-serine = pyruvate + NH4(+)</text>
        <dbReference type="Rhea" id="RHEA:19169"/>
        <dbReference type="ChEBI" id="CHEBI:15361"/>
        <dbReference type="ChEBI" id="CHEBI:28938"/>
        <dbReference type="ChEBI" id="CHEBI:33384"/>
        <dbReference type="EC" id="4.3.1.17"/>
    </reaction>
</comment>
<evidence type="ECO:0000256" key="7">
    <source>
        <dbReference type="ARBA" id="ARBA00023004"/>
    </source>
</evidence>
<comment type="caution">
    <text evidence="13">The sequence shown here is derived from an EMBL/GenBank/DDBJ whole genome shotgun (WGS) entry which is preliminary data.</text>
</comment>
<evidence type="ECO:0000256" key="1">
    <source>
        <dbReference type="ARBA" id="ARBA00001966"/>
    </source>
</evidence>
<comment type="similarity">
    <text evidence="3 11">Belongs to the iron-sulfur dependent L-serine dehydratase family.</text>
</comment>
<comment type="cofactor">
    <cofactor evidence="1">
        <name>[4Fe-4S] cluster</name>
        <dbReference type="ChEBI" id="CHEBI:49883"/>
    </cofactor>
</comment>
<evidence type="ECO:0000256" key="8">
    <source>
        <dbReference type="ARBA" id="ARBA00023014"/>
    </source>
</evidence>
<dbReference type="EMBL" id="JAPDSH010000002">
    <property type="protein sequence ID" value="MDF0479347.1"/>
    <property type="molecule type" value="Genomic_DNA"/>
</dbReference>